<accession>A0A0E9QS06</accession>
<protein>
    <submittedName>
        <fullName evidence="1">Uncharacterized protein</fullName>
    </submittedName>
</protein>
<sequence length="14" mass="1569">MNQKVFHVHCAPAS</sequence>
<evidence type="ECO:0000313" key="1">
    <source>
        <dbReference type="EMBL" id="JAH19050.1"/>
    </source>
</evidence>
<organism evidence="1">
    <name type="scientific">Anguilla anguilla</name>
    <name type="common">European freshwater eel</name>
    <name type="synonym">Muraena anguilla</name>
    <dbReference type="NCBI Taxonomy" id="7936"/>
    <lineage>
        <taxon>Eukaryota</taxon>
        <taxon>Metazoa</taxon>
        <taxon>Chordata</taxon>
        <taxon>Craniata</taxon>
        <taxon>Vertebrata</taxon>
        <taxon>Euteleostomi</taxon>
        <taxon>Actinopterygii</taxon>
        <taxon>Neopterygii</taxon>
        <taxon>Teleostei</taxon>
        <taxon>Anguilliformes</taxon>
        <taxon>Anguillidae</taxon>
        <taxon>Anguilla</taxon>
    </lineage>
</organism>
<reference evidence="1" key="2">
    <citation type="journal article" date="2015" name="Fish Shellfish Immunol.">
        <title>Early steps in the European eel (Anguilla anguilla)-Vibrio vulnificus interaction in the gills: Role of the RtxA13 toxin.</title>
        <authorList>
            <person name="Callol A."/>
            <person name="Pajuelo D."/>
            <person name="Ebbesson L."/>
            <person name="Teles M."/>
            <person name="MacKenzie S."/>
            <person name="Amaro C."/>
        </authorList>
    </citation>
    <scope>NUCLEOTIDE SEQUENCE</scope>
</reference>
<name>A0A0E9QS06_ANGAN</name>
<reference evidence="1" key="1">
    <citation type="submission" date="2014-11" db="EMBL/GenBank/DDBJ databases">
        <authorList>
            <person name="Amaro Gonzalez C."/>
        </authorList>
    </citation>
    <scope>NUCLEOTIDE SEQUENCE</scope>
</reference>
<proteinExistence type="predicted"/>
<dbReference type="EMBL" id="GBXM01089527">
    <property type="protein sequence ID" value="JAH19050.1"/>
    <property type="molecule type" value="Transcribed_RNA"/>
</dbReference>